<gene>
    <name evidence="2" type="ORF">EXIGLDRAFT_763707</name>
</gene>
<proteinExistence type="predicted"/>
<dbReference type="Proteomes" id="UP000077266">
    <property type="component" value="Unassembled WGS sequence"/>
</dbReference>
<evidence type="ECO:0000256" key="1">
    <source>
        <dbReference type="SAM" id="MobiDB-lite"/>
    </source>
</evidence>
<organism evidence="2 3">
    <name type="scientific">Exidia glandulosa HHB12029</name>
    <dbReference type="NCBI Taxonomy" id="1314781"/>
    <lineage>
        <taxon>Eukaryota</taxon>
        <taxon>Fungi</taxon>
        <taxon>Dikarya</taxon>
        <taxon>Basidiomycota</taxon>
        <taxon>Agaricomycotina</taxon>
        <taxon>Agaricomycetes</taxon>
        <taxon>Auriculariales</taxon>
        <taxon>Exidiaceae</taxon>
        <taxon>Exidia</taxon>
    </lineage>
</organism>
<evidence type="ECO:0000313" key="2">
    <source>
        <dbReference type="EMBL" id="KZV98215.1"/>
    </source>
</evidence>
<feature type="region of interest" description="Disordered" evidence="1">
    <location>
        <begin position="1"/>
        <end position="95"/>
    </location>
</feature>
<protein>
    <submittedName>
        <fullName evidence="2">Uncharacterized protein</fullName>
    </submittedName>
</protein>
<name>A0A165LRE7_EXIGL</name>
<accession>A0A165LRE7</accession>
<dbReference type="InParanoid" id="A0A165LRE7"/>
<dbReference type="AlphaFoldDB" id="A0A165LRE7"/>
<feature type="compositionally biased region" description="Pro residues" evidence="1">
    <location>
        <begin position="85"/>
        <end position="94"/>
    </location>
</feature>
<dbReference type="EMBL" id="KV425921">
    <property type="protein sequence ID" value="KZV98215.1"/>
    <property type="molecule type" value="Genomic_DNA"/>
</dbReference>
<keyword evidence="3" id="KW-1185">Reference proteome</keyword>
<evidence type="ECO:0000313" key="3">
    <source>
        <dbReference type="Proteomes" id="UP000077266"/>
    </source>
</evidence>
<sequence length="142" mass="15476">MLKVAAPAVSALHDARDAAAPYRMKTRLAARAGGSGKPPKLPVYRELSDSEEDFSDAPSTPPRRKQQHKTKAAVKSTKQNARPALPVPPGPTRPEPAVVWVEDEVSGWNARNLNLLDVYNAKQRCCLTKRPWPSTLAESAQA</sequence>
<reference evidence="2 3" key="1">
    <citation type="journal article" date="2016" name="Mol. Biol. Evol.">
        <title>Comparative Genomics of Early-Diverging Mushroom-Forming Fungi Provides Insights into the Origins of Lignocellulose Decay Capabilities.</title>
        <authorList>
            <person name="Nagy L.G."/>
            <person name="Riley R."/>
            <person name="Tritt A."/>
            <person name="Adam C."/>
            <person name="Daum C."/>
            <person name="Floudas D."/>
            <person name="Sun H."/>
            <person name="Yadav J.S."/>
            <person name="Pangilinan J."/>
            <person name="Larsson K.H."/>
            <person name="Matsuura K."/>
            <person name="Barry K."/>
            <person name="Labutti K."/>
            <person name="Kuo R."/>
            <person name="Ohm R.A."/>
            <person name="Bhattacharya S.S."/>
            <person name="Shirouzu T."/>
            <person name="Yoshinaga Y."/>
            <person name="Martin F.M."/>
            <person name="Grigoriev I.V."/>
            <person name="Hibbett D.S."/>
        </authorList>
    </citation>
    <scope>NUCLEOTIDE SEQUENCE [LARGE SCALE GENOMIC DNA]</scope>
    <source>
        <strain evidence="2 3">HHB12029</strain>
    </source>
</reference>
<feature type="non-terminal residue" evidence="2">
    <location>
        <position position="142"/>
    </location>
</feature>
<feature type="compositionally biased region" description="Basic residues" evidence="1">
    <location>
        <begin position="62"/>
        <end position="72"/>
    </location>
</feature>